<dbReference type="Pfam" id="PF04717">
    <property type="entry name" value="Phage_base_V"/>
    <property type="match status" value="1"/>
</dbReference>
<dbReference type="Pfam" id="PF10106">
    <property type="entry name" value="DUF2345"/>
    <property type="match status" value="1"/>
</dbReference>
<dbReference type="RefSeq" id="WP_274121256.1">
    <property type="nucleotide sequence ID" value="NZ_JANIAM010000096.1"/>
</dbReference>
<dbReference type="NCBIfam" id="TIGR01646">
    <property type="entry name" value="vgr_GE"/>
    <property type="match status" value="1"/>
</dbReference>
<reference evidence="5" key="1">
    <citation type="submission" date="2022-07" db="EMBL/GenBank/DDBJ databases">
        <title>Multi-strain Analysis of Pseudomonas putida Reveals Metabolic and Genetic Diversity.</title>
        <authorList>
            <person name="Monk J.M."/>
        </authorList>
    </citation>
    <scope>NUCLEOTIDE SEQUENCE</scope>
    <source>
        <strain evidence="5">17633</strain>
    </source>
</reference>
<dbReference type="SUPFAM" id="SSF69349">
    <property type="entry name" value="Phage fibre proteins"/>
    <property type="match status" value="1"/>
</dbReference>
<feature type="domain" description="Putative type VI secretion system Rhs element associated Vgr" evidence="4">
    <location>
        <begin position="97"/>
        <end position="203"/>
    </location>
</feature>
<organism evidence="5 6">
    <name type="scientific">Pseudomonas asiatica</name>
    <dbReference type="NCBI Taxonomy" id="2219225"/>
    <lineage>
        <taxon>Bacteria</taxon>
        <taxon>Pseudomonadati</taxon>
        <taxon>Pseudomonadota</taxon>
        <taxon>Gammaproteobacteria</taxon>
        <taxon>Pseudomonadales</taxon>
        <taxon>Pseudomonadaceae</taxon>
        <taxon>Pseudomonas</taxon>
    </lineage>
</organism>
<dbReference type="InterPro" id="IPR028244">
    <property type="entry name" value="T6SS_Rhs_Vgr_dom"/>
</dbReference>
<dbReference type="InterPro" id="IPR037026">
    <property type="entry name" value="Vgr_OB-fold_dom_sf"/>
</dbReference>
<comment type="caution">
    <text evidence="5">The sequence shown here is derived from an EMBL/GenBank/DDBJ whole genome shotgun (WGS) entry which is preliminary data.</text>
</comment>
<protein>
    <submittedName>
        <fullName evidence="5">Type VI secretion system tip protein VgrG</fullName>
    </submittedName>
</protein>
<feature type="domain" description="DUF2345" evidence="3">
    <location>
        <begin position="237"/>
        <end position="308"/>
    </location>
</feature>
<dbReference type="Gene3D" id="2.40.50.230">
    <property type="entry name" value="Gp5 N-terminal domain"/>
    <property type="match status" value="1"/>
</dbReference>
<dbReference type="SUPFAM" id="SSF69255">
    <property type="entry name" value="gp5 N-terminal domain-like"/>
    <property type="match status" value="1"/>
</dbReference>
<evidence type="ECO:0000313" key="6">
    <source>
        <dbReference type="Proteomes" id="UP001150728"/>
    </source>
</evidence>
<dbReference type="InterPro" id="IPR006533">
    <property type="entry name" value="T6SS_Vgr_RhsGE"/>
</dbReference>
<dbReference type="Proteomes" id="UP001150728">
    <property type="component" value="Unassembled WGS sequence"/>
</dbReference>
<dbReference type="InterPro" id="IPR017847">
    <property type="entry name" value="T6SS_RhsGE_Vgr_subset"/>
</dbReference>
<evidence type="ECO:0000259" key="3">
    <source>
        <dbReference type="Pfam" id="PF10106"/>
    </source>
</evidence>
<dbReference type="InterPro" id="IPR006531">
    <property type="entry name" value="Gp5/Vgr_OB"/>
</dbReference>
<dbReference type="NCBIfam" id="TIGR03361">
    <property type="entry name" value="VI_Rhs_Vgr"/>
    <property type="match status" value="1"/>
</dbReference>
<dbReference type="AlphaFoldDB" id="A0A9X4I3D7"/>
<evidence type="ECO:0000259" key="2">
    <source>
        <dbReference type="Pfam" id="PF04717"/>
    </source>
</evidence>
<proteinExistence type="inferred from homology"/>
<dbReference type="Pfam" id="PF13296">
    <property type="entry name" value="T6SS_Vgr"/>
    <property type="match status" value="1"/>
</dbReference>
<dbReference type="EMBL" id="JANIAM010000096">
    <property type="protein sequence ID" value="MDD2116122.1"/>
    <property type="molecule type" value="Genomic_DNA"/>
</dbReference>
<accession>A0A9X4I3D7</accession>
<comment type="similarity">
    <text evidence="1">Belongs to the VgrG protein family.</text>
</comment>
<feature type="non-terminal residue" evidence="5">
    <location>
        <position position="308"/>
    </location>
</feature>
<gene>
    <name evidence="5" type="primary">vgrG</name>
    <name evidence="5" type="ORF">NP554_30550</name>
</gene>
<feature type="domain" description="Gp5/Type VI secretion system Vgr protein OB-fold" evidence="2">
    <location>
        <begin position="9"/>
        <end position="75"/>
    </location>
</feature>
<name>A0A9X4I3D7_9PSED</name>
<evidence type="ECO:0000313" key="5">
    <source>
        <dbReference type="EMBL" id="MDD2116122.1"/>
    </source>
</evidence>
<sequence>PGEEIYCDEHGRVRVQFPWDRLGQDDDKSSCWVRVTQAWAGATWGHMAIPRIGQEVVVSFLDGDPDQPMITGRSYHIVNRPPYRLPEFKALSPLRSKEHHGKRHNELRLDDTTGQISAALMSDHDHTALHLGYLTHPRHFGGQPRGQGFELRTDTHGVIRAGGGLLLTTELRARAVQHHTDLAETAERLQTAQQYHTTFARVARDHLAQEGGDQDEVGEALKAQHDAICGYAGNPEANRFPELADPQLVLASPTGIATTTPESTHIACGEHLGLSTGGHTSLAIGKRLLISASRGVRQFVQSMGWRLV</sequence>
<dbReference type="InterPro" id="IPR018769">
    <property type="entry name" value="VgrG2_DUF2345"/>
</dbReference>
<evidence type="ECO:0000256" key="1">
    <source>
        <dbReference type="ARBA" id="ARBA00005558"/>
    </source>
</evidence>
<evidence type="ECO:0000259" key="4">
    <source>
        <dbReference type="Pfam" id="PF13296"/>
    </source>
</evidence>
<feature type="non-terminal residue" evidence="5">
    <location>
        <position position="1"/>
    </location>
</feature>